<dbReference type="eggNOG" id="COG0859">
    <property type="taxonomic scope" value="Bacteria"/>
</dbReference>
<dbReference type="EMBL" id="CP003989">
    <property type="protein sequence ID" value="AGA34334.1"/>
    <property type="molecule type" value="Genomic_DNA"/>
</dbReference>
<dbReference type="EC" id="2.4.99.24" evidence="4"/>
<gene>
    <name evidence="6" type="primary">rfaF [H]</name>
    <name evidence="6" type="ordered locus">TVNIR_2693</name>
</gene>
<comment type="similarity">
    <text evidence="3">Belongs to the glycosyltransferase 9 family.</text>
</comment>
<sequence length="364" mass="39172">MAPGLTFAHGPDPVQHFDPSAVYRMSARETDTPVLVVGPAWVGDMIMAQSLFITLSRTRPGVAIDVIAPPWSLPILERMPEVRRAIPLPVAHGELALRRRWQLGRRLRAEGYAQAIVLPRSAKAALPVFAAGIARRTGYRGEFRYGLLNDIRPLERARLYRTVDRFVNLGLEPDSAPPAPLPEPRLRIAPAAAARTAAALGLNADTAPALALCPGAEYGPAKRWPEEHFARVARDRLAAGWQVWLLGSDRDRAVTHAIAAAAPGAVDLAGRTTLAQAVDLLSLARAVVSNDSGLMHVAAAVAAPVIALYGSSDPNYTPPLSGKARILSLGLDCSPCFRRECPLGHLNCLRQLAPERVITLLDET</sequence>
<dbReference type="InterPro" id="IPR002201">
    <property type="entry name" value="Glyco_trans_9"/>
</dbReference>
<name>L0DXM3_THIND</name>
<dbReference type="Pfam" id="PF01075">
    <property type="entry name" value="Glyco_transf_9"/>
    <property type="match status" value="1"/>
</dbReference>
<dbReference type="Gene3D" id="3.40.50.2000">
    <property type="entry name" value="Glycogen Phosphorylase B"/>
    <property type="match status" value="2"/>
</dbReference>
<organism evidence="6 7">
    <name type="scientific">Thioalkalivibrio nitratireducens (strain DSM 14787 / UNIQEM 213 / ALEN2)</name>
    <dbReference type="NCBI Taxonomy" id="1255043"/>
    <lineage>
        <taxon>Bacteria</taxon>
        <taxon>Pseudomonadati</taxon>
        <taxon>Pseudomonadota</taxon>
        <taxon>Gammaproteobacteria</taxon>
        <taxon>Chromatiales</taxon>
        <taxon>Ectothiorhodospiraceae</taxon>
        <taxon>Thioalkalivibrio</taxon>
    </lineage>
</organism>
<keyword evidence="1" id="KW-0328">Glycosyltransferase</keyword>
<protein>
    <recommendedName>
        <fullName evidence="4">lipopolysaccharide heptosyltransferase II</fullName>
        <ecNumber evidence="4">2.4.99.24</ecNumber>
    </recommendedName>
</protein>
<dbReference type="KEGG" id="tni:TVNIR_2693"/>
<dbReference type="InterPro" id="IPR051199">
    <property type="entry name" value="LPS_LOS_Heptosyltrfase"/>
</dbReference>
<keyword evidence="2" id="KW-0808">Transferase</keyword>
<dbReference type="PATRIC" id="fig|1255043.3.peg.2719"/>
<dbReference type="Proteomes" id="UP000010809">
    <property type="component" value="Chromosome"/>
</dbReference>
<dbReference type="FunFam" id="3.40.50.2000:FF:000023">
    <property type="entry name" value="ADP-heptose--LPS heptosyltransferase II"/>
    <property type="match status" value="1"/>
</dbReference>
<proteinExistence type="inferred from homology"/>
<dbReference type="PANTHER" id="PTHR30160:SF7">
    <property type="entry name" value="ADP-HEPTOSE--LPS HEPTOSYLTRANSFERASE 2"/>
    <property type="match status" value="1"/>
</dbReference>
<evidence type="ECO:0000313" key="6">
    <source>
        <dbReference type="EMBL" id="AGA34334.1"/>
    </source>
</evidence>
<comment type="catalytic activity">
    <reaction evidence="5">
        <text>an L-alpha-D-Hep-(1-&gt;5)-[alpha-Kdo-(2-&gt;4)]-alpha-Kdo-(2-&gt;6)-lipid A + ADP-L-glycero-beta-D-manno-heptose = an L-alpha-D-Hep-(1-&gt;3)-L-alpha-D-Hep-(1-&gt;5)-[alpha-Kdo-(2-&gt;4)]-alpha-Kdo-(2-&gt;6)-lipid A + ADP + H(+)</text>
        <dbReference type="Rhea" id="RHEA:74071"/>
        <dbReference type="ChEBI" id="CHEBI:15378"/>
        <dbReference type="ChEBI" id="CHEBI:61506"/>
        <dbReference type="ChEBI" id="CHEBI:193068"/>
        <dbReference type="ChEBI" id="CHEBI:193069"/>
        <dbReference type="ChEBI" id="CHEBI:456216"/>
        <dbReference type="EC" id="2.4.99.24"/>
    </reaction>
</comment>
<evidence type="ECO:0000256" key="4">
    <source>
        <dbReference type="ARBA" id="ARBA00044042"/>
    </source>
</evidence>
<accession>L0DXM3</accession>
<dbReference type="CDD" id="cd03789">
    <property type="entry name" value="GT9_LPS_heptosyltransferase"/>
    <property type="match status" value="1"/>
</dbReference>
<reference evidence="6" key="1">
    <citation type="submission" date="2015-12" db="EMBL/GenBank/DDBJ databases">
        <authorList>
            <person name="Tikhonova T.V."/>
            <person name="Pavlov A.R."/>
            <person name="Beletsky A.V."/>
            <person name="Mardanov A.V."/>
            <person name="Sorokin D.Y."/>
            <person name="Ravin N.V."/>
            <person name="Popov V.O."/>
        </authorList>
    </citation>
    <scope>NUCLEOTIDE SEQUENCE</scope>
    <source>
        <strain evidence="6">DSM 14787</strain>
    </source>
</reference>
<dbReference type="PANTHER" id="PTHR30160">
    <property type="entry name" value="TETRAACYLDISACCHARIDE 4'-KINASE-RELATED"/>
    <property type="match status" value="1"/>
</dbReference>
<evidence type="ECO:0000256" key="1">
    <source>
        <dbReference type="ARBA" id="ARBA00022676"/>
    </source>
</evidence>
<dbReference type="AlphaFoldDB" id="L0DXM3"/>
<dbReference type="STRING" id="1255043.TVNIR_2693"/>
<dbReference type="InterPro" id="IPR011910">
    <property type="entry name" value="RfaF"/>
</dbReference>
<dbReference type="NCBIfam" id="TIGR02195">
    <property type="entry name" value="heptsyl_trn_II"/>
    <property type="match status" value="1"/>
</dbReference>
<dbReference type="GO" id="GO:0008713">
    <property type="term" value="F:ADP-heptose-lipopolysaccharide heptosyltransferase activity"/>
    <property type="evidence" value="ECO:0007669"/>
    <property type="project" value="UniProtKB-EC"/>
</dbReference>
<dbReference type="GO" id="GO:0009244">
    <property type="term" value="P:lipopolysaccharide core region biosynthetic process"/>
    <property type="evidence" value="ECO:0007669"/>
    <property type="project" value="TreeGrafter"/>
</dbReference>
<evidence type="ECO:0000313" key="7">
    <source>
        <dbReference type="Proteomes" id="UP000010809"/>
    </source>
</evidence>
<evidence type="ECO:0000256" key="2">
    <source>
        <dbReference type="ARBA" id="ARBA00022679"/>
    </source>
</evidence>
<dbReference type="HOGENOM" id="CLU_038371_7_0_6"/>
<evidence type="ECO:0000256" key="5">
    <source>
        <dbReference type="ARBA" id="ARBA00047503"/>
    </source>
</evidence>
<dbReference type="GO" id="GO:0005829">
    <property type="term" value="C:cytosol"/>
    <property type="evidence" value="ECO:0007669"/>
    <property type="project" value="TreeGrafter"/>
</dbReference>
<evidence type="ECO:0000256" key="3">
    <source>
        <dbReference type="ARBA" id="ARBA00043995"/>
    </source>
</evidence>
<dbReference type="SUPFAM" id="SSF53756">
    <property type="entry name" value="UDP-Glycosyltransferase/glycogen phosphorylase"/>
    <property type="match status" value="1"/>
</dbReference>
<keyword evidence="7" id="KW-1185">Reference proteome</keyword>